<protein>
    <submittedName>
        <fullName evidence="5">FadR family transcriptional regulator</fullName>
    </submittedName>
</protein>
<dbReference type="Proteomes" id="UP000214746">
    <property type="component" value="Unassembled WGS sequence"/>
</dbReference>
<evidence type="ECO:0000256" key="2">
    <source>
        <dbReference type="ARBA" id="ARBA00023125"/>
    </source>
</evidence>
<dbReference type="InterPro" id="IPR000524">
    <property type="entry name" value="Tscrpt_reg_HTH_GntR"/>
</dbReference>
<keyword evidence="3" id="KW-0804">Transcription</keyword>
<dbReference type="GO" id="GO:0003700">
    <property type="term" value="F:DNA-binding transcription factor activity"/>
    <property type="evidence" value="ECO:0007669"/>
    <property type="project" value="InterPro"/>
</dbReference>
<comment type="caution">
    <text evidence="5">The sequence shown here is derived from an EMBL/GenBank/DDBJ whole genome shotgun (WGS) entry which is preliminary data.</text>
</comment>
<evidence type="ECO:0000259" key="4">
    <source>
        <dbReference type="PROSITE" id="PS50949"/>
    </source>
</evidence>
<dbReference type="RefSeq" id="WP_089199278.1">
    <property type="nucleotide sequence ID" value="NZ_NHRJ02000002.1"/>
</dbReference>
<accession>A0A2W1NDU1</accession>
<organism evidence="5 6">
    <name type="scientific">Paenibacillus xerothermodurans</name>
    <dbReference type="NCBI Taxonomy" id="1977292"/>
    <lineage>
        <taxon>Bacteria</taxon>
        <taxon>Bacillati</taxon>
        <taxon>Bacillota</taxon>
        <taxon>Bacilli</taxon>
        <taxon>Bacillales</taxon>
        <taxon>Paenibacillaceae</taxon>
        <taxon>Paenibacillus</taxon>
    </lineage>
</organism>
<gene>
    <name evidence="5" type="ORF">CBW46_007050</name>
</gene>
<keyword evidence="1" id="KW-0805">Transcription regulation</keyword>
<dbReference type="CDD" id="cd07377">
    <property type="entry name" value="WHTH_GntR"/>
    <property type="match status" value="1"/>
</dbReference>
<dbReference type="PANTHER" id="PTHR43537:SF5">
    <property type="entry name" value="UXU OPERON TRANSCRIPTIONAL REGULATOR"/>
    <property type="match status" value="1"/>
</dbReference>
<dbReference type="AlphaFoldDB" id="A0A2W1NDU1"/>
<dbReference type="SUPFAM" id="SSF46785">
    <property type="entry name" value="Winged helix' DNA-binding domain"/>
    <property type="match status" value="1"/>
</dbReference>
<reference evidence="5" key="1">
    <citation type="submission" date="2018-06" db="EMBL/GenBank/DDBJ databases">
        <title>Paenibacillus xerothermodurans sp. nov. an extremely dry heat resistant spore forming bacterium isolated from the soil of Cape Canaveral, Florida.</title>
        <authorList>
            <person name="Seuylemezian A."/>
            <person name="Kaur N."/>
            <person name="Patil P."/>
            <person name="Patil P."/>
            <person name="Mayilraj S."/>
            <person name="Vaishampayan P."/>
        </authorList>
    </citation>
    <scope>NUCLEOTIDE SEQUENCE [LARGE SCALE GENOMIC DNA]</scope>
    <source>
        <strain evidence="5">ATCC 27380</strain>
    </source>
</reference>
<dbReference type="PRINTS" id="PR00035">
    <property type="entry name" value="HTHGNTR"/>
</dbReference>
<evidence type="ECO:0000313" key="6">
    <source>
        <dbReference type="Proteomes" id="UP000214746"/>
    </source>
</evidence>
<dbReference type="InterPro" id="IPR036388">
    <property type="entry name" value="WH-like_DNA-bd_sf"/>
</dbReference>
<proteinExistence type="predicted"/>
<dbReference type="SMART" id="SM00345">
    <property type="entry name" value="HTH_GNTR"/>
    <property type="match status" value="1"/>
</dbReference>
<evidence type="ECO:0000256" key="3">
    <source>
        <dbReference type="ARBA" id="ARBA00023163"/>
    </source>
</evidence>
<sequence length="207" mass="23510">MKKTYTLTAVARTFEQVARQIAQYIEAQHLAPGTKLPAERALSEILQVSRSSVREGIRVLEILGFLEAKHGEGTFVALPPLCLLPHRMIGLGPSPAEWRDYYDFSLLLARQVILLSAARGNAYDQSSGSDNFWQCMLVFVYDLAERLDATRHTGLWYECFDMVVQYGPLLQQEPPFAFQELIDAHNASDRPRLNELLNRLACNIYHL</sequence>
<dbReference type="InterPro" id="IPR036390">
    <property type="entry name" value="WH_DNA-bd_sf"/>
</dbReference>
<feature type="domain" description="HTH gntR-type" evidence="4">
    <location>
        <begin position="11"/>
        <end position="79"/>
    </location>
</feature>
<dbReference type="Gene3D" id="1.10.10.10">
    <property type="entry name" value="Winged helix-like DNA-binding domain superfamily/Winged helix DNA-binding domain"/>
    <property type="match status" value="1"/>
</dbReference>
<keyword evidence="6" id="KW-1185">Reference proteome</keyword>
<evidence type="ECO:0000256" key="1">
    <source>
        <dbReference type="ARBA" id="ARBA00023015"/>
    </source>
</evidence>
<dbReference type="EMBL" id="NHRJ02000002">
    <property type="protein sequence ID" value="PZE22134.1"/>
    <property type="molecule type" value="Genomic_DNA"/>
</dbReference>
<evidence type="ECO:0000313" key="5">
    <source>
        <dbReference type="EMBL" id="PZE22134.1"/>
    </source>
</evidence>
<keyword evidence="2" id="KW-0238">DNA-binding</keyword>
<dbReference type="PANTHER" id="PTHR43537">
    <property type="entry name" value="TRANSCRIPTIONAL REGULATOR, GNTR FAMILY"/>
    <property type="match status" value="1"/>
</dbReference>
<dbReference type="OrthoDB" id="214086at2"/>
<name>A0A2W1NDU1_PAEXE</name>
<dbReference type="Pfam" id="PF00392">
    <property type="entry name" value="GntR"/>
    <property type="match status" value="1"/>
</dbReference>
<dbReference type="PROSITE" id="PS50949">
    <property type="entry name" value="HTH_GNTR"/>
    <property type="match status" value="1"/>
</dbReference>
<dbReference type="GO" id="GO:0003677">
    <property type="term" value="F:DNA binding"/>
    <property type="evidence" value="ECO:0007669"/>
    <property type="project" value="UniProtKB-KW"/>
</dbReference>